<dbReference type="Pfam" id="PF13358">
    <property type="entry name" value="DDE_3"/>
    <property type="match status" value="1"/>
</dbReference>
<dbReference type="HOGENOM" id="CLU_056788_5_2_0"/>
<dbReference type="GO" id="GO:0003676">
    <property type="term" value="F:nucleic acid binding"/>
    <property type="evidence" value="ECO:0007669"/>
    <property type="project" value="InterPro"/>
</dbReference>
<dbReference type="KEGG" id="lba:Lebu_0190"/>
<dbReference type="PANTHER" id="PTHR46564">
    <property type="entry name" value="TRANSPOSASE"/>
    <property type="match status" value="1"/>
</dbReference>
<dbReference type="Proteomes" id="UP000001910">
    <property type="component" value="Chromosome"/>
</dbReference>
<dbReference type="InterPro" id="IPR038717">
    <property type="entry name" value="Tc1-like_DDE_dom"/>
</dbReference>
<dbReference type="InterPro" id="IPR002622">
    <property type="entry name" value="Transposase_14"/>
</dbReference>
<evidence type="ECO:0008006" key="5">
    <source>
        <dbReference type="Google" id="ProtNLM"/>
    </source>
</evidence>
<dbReference type="PANTHER" id="PTHR46564:SF1">
    <property type="entry name" value="TRANSPOSASE"/>
    <property type="match status" value="1"/>
</dbReference>
<dbReference type="STRING" id="523794.Lebu_0190"/>
<proteinExistence type="predicted"/>
<keyword evidence="4" id="KW-1185">Reference proteome</keyword>
<organism evidence="3 4">
    <name type="scientific">Leptotrichia buccalis (strain ATCC 14201 / DSM 1135 / JCM 12969 / NCTC 10249 / C-1013-b)</name>
    <dbReference type="NCBI Taxonomy" id="523794"/>
    <lineage>
        <taxon>Bacteria</taxon>
        <taxon>Fusobacteriati</taxon>
        <taxon>Fusobacteriota</taxon>
        <taxon>Fusobacteriia</taxon>
        <taxon>Fusobacteriales</taxon>
        <taxon>Leptotrichiaceae</taxon>
        <taxon>Leptotrichia</taxon>
    </lineage>
</organism>
<feature type="domain" description="Tc1-like transposase DDE" evidence="2">
    <location>
        <begin position="134"/>
        <end position="277"/>
    </location>
</feature>
<dbReference type="EMBL" id="CP001685">
    <property type="protein sequence ID" value="ACV38118.1"/>
    <property type="molecule type" value="Genomic_DNA"/>
</dbReference>
<dbReference type="Gene3D" id="3.30.420.10">
    <property type="entry name" value="Ribonuclease H-like superfamily/Ribonuclease H"/>
    <property type="match status" value="1"/>
</dbReference>
<dbReference type="AlphaFoldDB" id="C7NDF6"/>
<dbReference type="InterPro" id="IPR047655">
    <property type="entry name" value="Transpos_IS630-like"/>
</dbReference>
<name>C7NDF6_LEPBD</name>
<dbReference type="NCBIfam" id="NF033545">
    <property type="entry name" value="transpos_IS630"/>
    <property type="match status" value="1"/>
</dbReference>
<evidence type="ECO:0000259" key="1">
    <source>
        <dbReference type="Pfam" id="PF01710"/>
    </source>
</evidence>
<dbReference type="eggNOG" id="COG3335">
    <property type="taxonomic scope" value="Bacteria"/>
</dbReference>
<reference evidence="3 4" key="1">
    <citation type="journal article" date="2009" name="Stand. Genomic Sci.">
        <title>Complete genome sequence of Leptotrichia buccalis type strain (C-1013-b).</title>
        <authorList>
            <person name="Ivanova N."/>
            <person name="Gronow S."/>
            <person name="Lapidus A."/>
            <person name="Copeland A."/>
            <person name="Glavina Del Rio T."/>
            <person name="Nolan M."/>
            <person name="Lucas S."/>
            <person name="Chen F."/>
            <person name="Tice H."/>
            <person name="Cheng J.F."/>
            <person name="Saunders E."/>
            <person name="Bruce D."/>
            <person name="Goodwin L."/>
            <person name="Brettin T."/>
            <person name="Detter J.C."/>
            <person name="Han C."/>
            <person name="Pitluck S."/>
            <person name="Mikhailova N."/>
            <person name="Pati A."/>
            <person name="Mavrommatis K."/>
            <person name="Chen A."/>
            <person name="Palaniappan K."/>
            <person name="Land M."/>
            <person name="Hauser L."/>
            <person name="Chang Y.J."/>
            <person name="Jeffries C.D."/>
            <person name="Chain P."/>
            <person name="Rohde C."/>
            <person name="Goker M."/>
            <person name="Bristow J."/>
            <person name="Eisen J.A."/>
            <person name="Markowitz V."/>
            <person name="Hugenholtz P."/>
            <person name="Kyrpides N.C."/>
            <person name="Klenk H.P."/>
        </authorList>
    </citation>
    <scope>NUCLEOTIDE SEQUENCE [LARGE SCALE GENOMIC DNA]</scope>
    <source>
        <strain evidence="4">ATCC 14201 / DSM 1135 / JCM 12969 / NCTC 10249 / C-1013-b</strain>
    </source>
</reference>
<evidence type="ECO:0000259" key="2">
    <source>
        <dbReference type="Pfam" id="PF13358"/>
    </source>
</evidence>
<dbReference type="eggNOG" id="COG3415">
    <property type="taxonomic scope" value="Bacteria"/>
</dbReference>
<gene>
    <name evidence="3" type="ordered locus">Lebu_0190</name>
</gene>
<dbReference type="Pfam" id="PF01710">
    <property type="entry name" value="HTH_Tnp_IS630"/>
    <property type="match status" value="1"/>
</dbReference>
<sequence length="291" mass="34582">MAYEKDYRKRILNFYYENGKTKTLFQFNISSSTLYGWIKLKKETGDLSSRTRKRKFKVLDPEKLDEYMKNPKNADKYIREIAKDFGCGKETVRVALKKLGYTRKKKQTKYREQDEKKVNVYLKKLSEASSGREIIYIDETGFDEYYYREYGWSKRGISIEGKKRGLRYSRINLVAGKIGNALIGSMIYKETMESEFFEEWFREILLRDIEKLGKRVLIVMDNARFHRKNILEKIIKGTEHCLLFLPPYSPDLNPIEKLWANMKKKLKDIAHNFNTLEEAVTSVLFNKLVQF</sequence>
<evidence type="ECO:0000313" key="4">
    <source>
        <dbReference type="Proteomes" id="UP000001910"/>
    </source>
</evidence>
<dbReference type="InterPro" id="IPR036397">
    <property type="entry name" value="RNaseH_sf"/>
</dbReference>
<evidence type="ECO:0000313" key="3">
    <source>
        <dbReference type="EMBL" id="ACV38118.1"/>
    </source>
</evidence>
<accession>C7NDF6</accession>
<feature type="domain" description="Transposase Synechocystis PCC 6803" evidence="1">
    <location>
        <begin position="1"/>
        <end position="117"/>
    </location>
</feature>
<protein>
    <recommendedName>
        <fullName evidence="5">Transposase and inactivated derivatives-like protein</fullName>
    </recommendedName>
</protein>